<gene>
    <name evidence="2" type="ORF">EYR41_001373</name>
</gene>
<feature type="transmembrane region" description="Helical" evidence="1">
    <location>
        <begin position="35"/>
        <end position="57"/>
    </location>
</feature>
<accession>A0A8H2HWZ3</accession>
<dbReference type="AlphaFoldDB" id="A0A8H2HWZ3"/>
<keyword evidence="1" id="KW-0812">Transmembrane</keyword>
<keyword evidence="1" id="KW-0472">Membrane</keyword>
<protein>
    <submittedName>
        <fullName evidence="2">Uncharacterized protein</fullName>
    </submittedName>
</protein>
<evidence type="ECO:0000256" key="1">
    <source>
        <dbReference type="SAM" id="Phobius"/>
    </source>
</evidence>
<comment type="caution">
    <text evidence="2">The sequence shown here is derived from an EMBL/GenBank/DDBJ whole genome shotgun (WGS) entry which is preliminary data.</text>
</comment>
<evidence type="ECO:0000313" key="3">
    <source>
        <dbReference type="Proteomes" id="UP000297595"/>
    </source>
</evidence>
<reference evidence="2 3" key="1">
    <citation type="submission" date="2019-03" db="EMBL/GenBank/DDBJ databases">
        <title>Nematode-trapping fungi genome.</title>
        <authorList>
            <person name="Vidal-Diez De Ulzurrun G."/>
        </authorList>
    </citation>
    <scope>NUCLEOTIDE SEQUENCE [LARGE SCALE GENOMIC DNA]</scope>
    <source>
        <strain evidence="2 3">TWF154</strain>
    </source>
</reference>
<dbReference type="EMBL" id="SOZJ01000001">
    <property type="protein sequence ID" value="TGJ74358.1"/>
    <property type="molecule type" value="Genomic_DNA"/>
</dbReference>
<evidence type="ECO:0000313" key="2">
    <source>
        <dbReference type="EMBL" id="TGJ74358.1"/>
    </source>
</evidence>
<sequence length="76" mass="8475">MMRISTYLGQAQISIHSKGDRDDILRNSQLYTCTYIGTEIIVLGLISVPFPLVIASLHDLQARCRLVGDLGLKERS</sequence>
<name>A0A8H2HWZ3_ORBOL</name>
<proteinExistence type="predicted"/>
<organism evidence="2 3">
    <name type="scientific">Orbilia oligospora</name>
    <name type="common">Nematode-trapping fungus</name>
    <name type="synonym">Arthrobotrys oligospora</name>
    <dbReference type="NCBI Taxonomy" id="2813651"/>
    <lineage>
        <taxon>Eukaryota</taxon>
        <taxon>Fungi</taxon>
        <taxon>Dikarya</taxon>
        <taxon>Ascomycota</taxon>
        <taxon>Pezizomycotina</taxon>
        <taxon>Orbiliomycetes</taxon>
        <taxon>Orbiliales</taxon>
        <taxon>Orbiliaceae</taxon>
        <taxon>Orbilia</taxon>
    </lineage>
</organism>
<keyword evidence="1" id="KW-1133">Transmembrane helix</keyword>
<dbReference type="Proteomes" id="UP000297595">
    <property type="component" value="Unassembled WGS sequence"/>
</dbReference>